<name>A0A1Y2DFT7_9PEZI</name>
<dbReference type="OrthoDB" id="1263307at2759"/>
<dbReference type="Gene3D" id="3.40.50.1820">
    <property type="entry name" value="alpha/beta hydrolase"/>
    <property type="match status" value="1"/>
</dbReference>
<evidence type="ECO:0000256" key="1">
    <source>
        <dbReference type="SAM" id="SignalP"/>
    </source>
</evidence>
<comment type="caution">
    <text evidence="3">The sequence shown here is derived from an EMBL/GenBank/DDBJ whole genome shotgun (WGS) entry which is preliminary data.</text>
</comment>
<evidence type="ECO:0000313" key="4">
    <source>
        <dbReference type="Proteomes" id="UP000193689"/>
    </source>
</evidence>
<evidence type="ECO:0000259" key="2">
    <source>
        <dbReference type="Pfam" id="PF12697"/>
    </source>
</evidence>
<dbReference type="Pfam" id="PF12697">
    <property type="entry name" value="Abhydrolase_6"/>
    <property type="match status" value="1"/>
</dbReference>
<feature type="signal peptide" evidence="1">
    <location>
        <begin position="1"/>
        <end position="21"/>
    </location>
</feature>
<dbReference type="GO" id="GO:0016787">
    <property type="term" value="F:hydrolase activity"/>
    <property type="evidence" value="ECO:0007669"/>
    <property type="project" value="UniProtKB-KW"/>
</dbReference>
<dbReference type="GeneID" id="63778688"/>
<gene>
    <name evidence="3" type="ORF">BCR38DRAFT_460962</name>
</gene>
<dbReference type="InterPro" id="IPR052897">
    <property type="entry name" value="Sec-Metab_Biosynth_Hydrolase"/>
</dbReference>
<keyword evidence="1" id="KW-0732">Signal</keyword>
<dbReference type="InterPro" id="IPR029058">
    <property type="entry name" value="AB_hydrolase_fold"/>
</dbReference>
<reference evidence="3 4" key="1">
    <citation type="submission" date="2016-07" db="EMBL/GenBank/DDBJ databases">
        <title>Pervasive Adenine N6-methylation of Active Genes in Fungi.</title>
        <authorList>
            <consortium name="DOE Joint Genome Institute"/>
            <person name="Mondo S.J."/>
            <person name="Dannebaum R.O."/>
            <person name="Kuo R.C."/>
            <person name="Labutti K."/>
            <person name="Haridas S."/>
            <person name="Kuo A."/>
            <person name="Salamov A."/>
            <person name="Ahrendt S.R."/>
            <person name="Lipzen A."/>
            <person name="Sullivan W."/>
            <person name="Andreopoulos W.B."/>
            <person name="Clum A."/>
            <person name="Lindquist E."/>
            <person name="Daum C."/>
            <person name="Ramamoorthy G.K."/>
            <person name="Gryganskyi A."/>
            <person name="Culley D."/>
            <person name="Magnuson J.K."/>
            <person name="James T.Y."/>
            <person name="O'Malley M.A."/>
            <person name="Stajich J.E."/>
            <person name="Spatafora J.W."/>
            <person name="Visel A."/>
            <person name="Grigoriev I.V."/>
        </authorList>
    </citation>
    <scope>NUCLEOTIDE SEQUENCE [LARGE SCALE GENOMIC DNA]</scope>
    <source>
        <strain evidence="3 4">CBS 129021</strain>
    </source>
</reference>
<dbReference type="AlphaFoldDB" id="A0A1Y2DFT7"/>
<evidence type="ECO:0000313" key="3">
    <source>
        <dbReference type="EMBL" id="ORY58150.1"/>
    </source>
</evidence>
<dbReference type="InParanoid" id="A0A1Y2DFT7"/>
<dbReference type="Proteomes" id="UP000193689">
    <property type="component" value="Unassembled WGS sequence"/>
</dbReference>
<keyword evidence="3" id="KW-0378">Hydrolase</keyword>
<dbReference type="SUPFAM" id="SSF53474">
    <property type="entry name" value="alpha/beta-Hydrolases"/>
    <property type="match status" value="1"/>
</dbReference>
<keyword evidence="4" id="KW-1185">Reference proteome</keyword>
<organism evidence="3 4">
    <name type="scientific">Pseudomassariella vexata</name>
    <dbReference type="NCBI Taxonomy" id="1141098"/>
    <lineage>
        <taxon>Eukaryota</taxon>
        <taxon>Fungi</taxon>
        <taxon>Dikarya</taxon>
        <taxon>Ascomycota</taxon>
        <taxon>Pezizomycotina</taxon>
        <taxon>Sordariomycetes</taxon>
        <taxon>Xylariomycetidae</taxon>
        <taxon>Amphisphaeriales</taxon>
        <taxon>Pseudomassariaceae</taxon>
        <taxon>Pseudomassariella</taxon>
    </lineage>
</organism>
<dbReference type="InterPro" id="IPR000073">
    <property type="entry name" value="AB_hydrolase_1"/>
</dbReference>
<dbReference type="PANTHER" id="PTHR37017">
    <property type="entry name" value="AB HYDROLASE-1 DOMAIN-CONTAINING PROTEIN-RELATED"/>
    <property type="match status" value="1"/>
</dbReference>
<dbReference type="PANTHER" id="PTHR37017:SF11">
    <property type="entry name" value="ESTERASE_LIPASE_THIOESTERASE DOMAIN-CONTAINING PROTEIN"/>
    <property type="match status" value="1"/>
</dbReference>
<proteinExistence type="predicted"/>
<protein>
    <submittedName>
        <fullName evidence="3">Alpha/Beta hydrolase protein</fullName>
    </submittedName>
</protein>
<dbReference type="EMBL" id="MCFJ01000017">
    <property type="protein sequence ID" value="ORY58150.1"/>
    <property type="molecule type" value="Genomic_DNA"/>
</dbReference>
<feature type="domain" description="AB hydrolase-1" evidence="2">
    <location>
        <begin position="26"/>
        <end position="255"/>
    </location>
</feature>
<sequence>MRSQLSSILALAAPLLSAVSAANPSVVVVPGAWQIDPTWEDFMALLTDAGYPTSKVTLPSVGISETGGLAADVDATAAILDPLLDAGKDVVLLAHSLGGLIAGNAVQGRDYATRQAAGKTGGVIQTIYLAAFMCPEGVSLFNMLGNEWFSWMNVTDSKVYASADEIIDVGFNDMTLAEAEKWASYTTWTSEKVFTDASLYSPWADNVTEAYIHTLLDGALPYAAQLQMEALLPEGSAVYNINSSHVAFLSQPDTLLSLIEDAIAVGVAAHA</sequence>
<feature type="chain" id="PRO_5013050617" evidence="1">
    <location>
        <begin position="22"/>
        <end position="271"/>
    </location>
</feature>
<accession>A0A1Y2DFT7</accession>
<dbReference type="RefSeq" id="XP_040711185.1">
    <property type="nucleotide sequence ID" value="XM_040862476.1"/>
</dbReference>
<dbReference type="STRING" id="1141098.A0A1Y2DFT7"/>